<evidence type="ECO:0000259" key="14">
    <source>
        <dbReference type="PROSITE" id="PS50157"/>
    </source>
</evidence>
<dbReference type="EMBL" id="OB660951">
    <property type="protein sequence ID" value="CAD7226850.1"/>
    <property type="molecule type" value="Genomic_DNA"/>
</dbReference>
<dbReference type="SUPFAM" id="SSF57667">
    <property type="entry name" value="beta-beta-alpha zinc fingers"/>
    <property type="match status" value="1"/>
</dbReference>
<evidence type="ECO:0000256" key="12">
    <source>
        <dbReference type="ARBA" id="ARBA00068297"/>
    </source>
</evidence>
<dbReference type="OrthoDB" id="24683at2759"/>
<dbReference type="GO" id="GO:0005737">
    <property type="term" value="C:cytoplasm"/>
    <property type="evidence" value="ECO:0007669"/>
    <property type="project" value="UniProtKB-SubCell"/>
</dbReference>
<proteinExistence type="inferred from homology"/>
<comment type="function">
    <text evidence="10">Involved in pre-60S ribosomal particles maturation by promoting the nuclear export of the 60S ribosome.</text>
</comment>
<feature type="region of interest" description="Disordered" evidence="13">
    <location>
        <begin position="25"/>
        <end position="49"/>
    </location>
</feature>
<keyword evidence="8" id="KW-0539">Nucleus</keyword>
<evidence type="ECO:0000256" key="13">
    <source>
        <dbReference type="SAM" id="MobiDB-lite"/>
    </source>
</evidence>
<evidence type="ECO:0000256" key="8">
    <source>
        <dbReference type="ARBA" id="ARBA00023242"/>
    </source>
</evidence>
<dbReference type="InterPro" id="IPR022755">
    <property type="entry name" value="Znf_C2H2_jaz"/>
</dbReference>
<comment type="similarity">
    <text evidence="9">Belongs to the ZNF593/BUD20 C2H2-type zinc-finger protein family.</text>
</comment>
<dbReference type="GO" id="GO:0043021">
    <property type="term" value="F:ribonucleoprotein complex binding"/>
    <property type="evidence" value="ECO:0007669"/>
    <property type="project" value="UniProtKB-ARBA"/>
</dbReference>
<evidence type="ECO:0000256" key="10">
    <source>
        <dbReference type="ARBA" id="ARBA00057732"/>
    </source>
</evidence>
<keyword evidence="4" id="KW-0690">Ribosome biogenesis</keyword>
<dbReference type="AlphaFoldDB" id="A0A7R8WCK4"/>
<feature type="domain" description="C2H2-type" evidence="14">
    <location>
        <begin position="188"/>
        <end position="217"/>
    </location>
</feature>
<dbReference type="PROSITE" id="PS00028">
    <property type="entry name" value="ZINC_FINGER_C2H2_1"/>
    <property type="match status" value="1"/>
</dbReference>
<feature type="region of interest" description="Disordered" evidence="13">
    <location>
        <begin position="233"/>
        <end position="263"/>
    </location>
</feature>
<evidence type="ECO:0000256" key="7">
    <source>
        <dbReference type="ARBA" id="ARBA00022833"/>
    </source>
</evidence>
<feature type="compositionally biased region" description="Basic and acidic residues" evidence="13">
    <location>
        <begin position="251"/>
        <end position="263"/>
    </location>
</feature>
<dbReference type="PANTHER" id="PTHR46095">
    <property type="entry name" value="ZINC FINGER PROTEIN 593"/>
    <property type="match status" value="1"/>
</dbReference>
<dbReference type="PROSITE" id="PS50157">
    <property type="entry name" value="ZINC_FINGER_C2H2_2"/>
    <property type="match status" value="1"/>
</dbReference>
<dbReference type="InterPro" id="IPR051879">
    <property type="entry name" value="C2H2-ZF_Maturation_Protein"/>
</dbReference>
<evidence type="ECO:0000313" key="15">
    <source>
        <dbReference type="EMBL" id="CAD7226850.1"/>
    </source>
</evidence>
<dbReference type="InterPro" id="IPR036236">
    <property type="entry name" value="Znf_C2H2_sf"/>
</dbReference>
<keyword evidence="7" id="KW-0862">Zinc</keyword>
<keyword evidence="5" id="KW-0479">Metal-binding</keyword>
<evidence type="ECO:0000256" key="3">
    <source>
        <dbReference type="ARBA" id="ARBA00022490"/>
    </source>
</evidence>
<dbReference type="PANTHER" id="PTHR46095:SF1">
    <property type="entry name" value="ZINC FINGER PROTEIN 593"/>
    <property type="match status" value="1"/>
</dbReference>
<evidence type="ECO:0000256" key="11">
    <source>
        <dbReference type="ARBA" id="ARBA00065398"/>
    </source>
</evidence>
<evidence type="ECO:0000256" key="4">
    <source>
        <dbReference type="ARBA" id="ARBA00022517"/>
    </source>
</evidence>
<evidence type="ECO:0000256" key="2">
    <source>
        <dbReference type="ARBA" id="ARBA00004496"/>
    </source>
</evidence>
<evidence type="ECO:0000256" key="9">
    <source>
        <dbReference type="ARBA" id="ARBA00038064"/>
    </source>
</evidence>
<dbReference type="InterPro" id="IPR013087">
    <property type="entry name" value="Znf_C2H2_type"/>
</dbReference>
<reference evidence="15" key="1">
    <citation type="submission" date="2020-11" db="EMBL/GenBank/DDBJ databases">
        <authorList>
            <person name="Tran Van P."/>
        </authorList>
    </citation>
    <scope>NUCLEOTIDE SEQUENCE</scope>
</reference>
<keyword evidence="6" id="KW-0863">Zinc-finger</keyword>
<sequence length="263" mass="29506">MSNVAPSRADFASVTAESTGGIVDVRSEAKARSKRKGSDSSNTVRPRKKTRTDRLPIYCIRYWNKKLERHHVMQCFGSFRKIMRCDLGRQKKYGGSFLAFIEFDTVPENESELLNLKSVDISLEMTGGKSKQTGHSKGATCRQKVFKTKRKQACLDEVFERCVKANSASKPVPQAAPLDPDLPGDGQFHCIPCDRYFQDQEPLTQHFKSKLHKRRMKALQVTPYSVAEAEAAGGTGSYVPPQKVTLPDPMLKQRSEDDLKMCA</sequence>
<accession>A0A7R8WCK4</accession>
<dbReference type="FunFam" id="3.30.160.60:FF:000299">
    <property type="entry name" value="Zinc finger protein 593"/>
    <property type="match status" value="1"/>
</dbReference>
<evidence type="ECO:0000256" key="5">
    <source>
        <dbReference type="ARBA" id="ARBA00022723"/>
    </source>
</evidence>
<evidence type="ECO:0000256" key="6">
    <source>
        <dbReference type="ARBA" id="ARBA00022771"/>
    </source>
</evidence>
<protein>
    <recommendedName>
        <fullName evidence="12">Zinc finger protein 593 homolog</fullName>
    </recommendedName>
</protein>
<dbReference type="GO" id="GO:0042254">
    <property type="term" value="P:ribosome biogenesis"/>
    <property type="evidence" value="ECO:0007669"/>
    <property type="project" value="UniProtKB-KW"/>
</dbReference>
<comment type="subunit">
    <text evidence="11">Associates with pre-60S ribosomal particles; released from the pre-60S particle very early in the cytoplasm.</text>
</comment>
<evidence type="ECO:0000256" key="1">
    <source>
        <dbReference type="ARBA" id="ARBA00004123"/>
    </source>
</evidence>
<gene>
    <name evidence="15" type="ORF">CTOB1V02_LOCUS4764</name>
</gene>
<keyword evidence="3" id="KW-0963">Cytoplasm</keyword>
<dbReference type="Pfam" id="PF12171">
    <property type="entry name" value="zf-C2H2_jaz"/>
    <property type="match status" value="1"/>
</dbReference>
<organism evidence="15">
    <name type="scientific">Cyprideis torosa</name>
    <dbReference type="NCBI Taxonomy" id="163714"/>
    <lineage>
        <taxon>Eukaryota</taxon>
        <taxon>Metazoa</taxon>
        <taxon>Ecdysozoa</taxon>
        <taxon>Arthropoda</taxon>
        <taxon>Crustacea</taxon>
        <taxon>Oligostraca</taxon>
        <taxon>Ostracoda</taxon>
        <taxon>Podocopa</taxon>
        <taxon>Podocopida</taxon>
        <taxon>Cytherocopina</taxon>
        <taxon>Cytheroidea</taxon>
        <taxon>Cytherideidae</taxon>
        <taxon>Cyprideis</taxon>
    </lineage>
</organism>
<dbReference type="Gene3D" id="3.30.160.60">
    <property type="entry name" value="Classic Zinc Finger"/>
    <property type="match status" value="1"/>
</dbReference>
<dbReference type="GO" id="GO:0005634">
    <property type="term" value="C:nucleus"/>
    <property type="evidence" value="ECO:0007669"/>
    <property type="project" value="UniProtKB-SubCell"/>
</dbReference>
<name>A0A7R8WCK4_9CRUS</name>
<comment type="subcellular location">
    <subcellularLocation>
        <location evidence="2">Cytoplasm</location>
    </subcellularLocation>
    <subcellularLocation>
        <location evidence="1">Nucleus</location>
    </subcellularLocation>
</comment>
<dbReference type="GO" id="GO:0008270">
    <property type="term" value="F:zinc ion binding"/>
    <property type="evidence" value="ECO:0007669"/>
    <property type="project" value="UniProtKB-KW"/>
</dbReference>